<keyword evidence="2" id="KW-0489">Methyltransferase</keyword>
<dbReference type="EC" id="2.1.1.-" evidence="2"/>
<reference evidence="2" key="1">
    <citation type="submission" date="2023-05" db="EMBL/GenBank/DDBJ databases">
        <title>Mariniplasma microaerophilum sp. nov., a novel anaerobic mollicute isolated from terrestrial mud volcano, Taman Peninsula, Russia.</title>
        <authorList>
            <person name="Khomyakova M.A."/>
            <person name="Merkel A.Y."/>
            <person name="Slobodkin A.I."/>
        </authorList>
    </citation>
    <scope>NUCLEOTIDE SEQUENCE</scope>
    <source>
        <strain evidence="2">M4Ah</strain>
    </source>
</reference>
<comment type="caution">
    <text evidence="2">The sequence shown here is derived from an EMBL/GenBank/DDBJ whole genome shotgun (WGS) entry which is preliminary data.</text>
</comment>
<dbReference type="Gene3D" id="3.40.50.150">
    <property type="entry name" value="Vaccinia Virus protein VP39"/>
    <property type="match status" value="1"/>
</dbReference>
<name>A0AAW6U9M3_9MOLU</name>
<dbReference type="GO" id="GO:0032259">
    <property type="term" value="P:methylation"/>
    <property type="evidence" value="ECO:0007669"/>
    <property type="project" value="UniProtKB-KW"/>
</dbReference>
<dbReference type="PANTHER" id="PTHR43861">
    <property type="entry name" value="TRANS-ACONITATE 2-METHYLTRANSFERASE-RELATED"/>
    <property type="match status" value="1"/>
</dbReference>
<accession>A0AAW6U9M3</accession>
<keyword evidence="3" id="KW-1185">Reference proteome</keyword>
<dbReference type="AlphaFoldDB" id="A0AAW6U9M3"/>
<evidence type="ECO:0000313" key="3">
    <source>
        <dbReference type="Proteomes" id="UP001431532"/>
    </source>
</evidence>
<dbReference type="SUPFAM" id="SSF53335">
    <property type="entry name" value="S-adenosyl-L-methionine-dependent methyltransferases"/>
    <property type="match status" value="1"/>
</dbReference>
<proteinExistence type="predicted"/>
<evidence type="ECO:0000313" key="2">
    <source>
        <dbReference type="EMBL" id="MDI6452786.1"/>
    </source>
</evidence>
<gene>
    <name evidence="2" type="ORF">QJ521_04350</name>
</gene>
<dbReference type="Pfam" id="PF13847">
    <property type="entry name" value="Methyltransf_31"/>
    <property type="match status" value="1"/>
</dbReference>
<dbReference type="RefSeq" id="WP_282839211.1">
    <property type="nucleotide sequence ID" value="NZ_JASCXW010000010.1"/>
</dbReference>
<dbReference type="PANTHER" id="PTHR43861:SF1">
    <property type="entry name" value="TRANS-ACONITATE 2-METHYLTRANSFERASE"/>
    <property type="match status" value="1"/>
</dbReference>
<dbReference type="Proteomes" id="UP001431532">
    <property type="component" value="Unassembled WGS sequence"/>
</dbReference>
<dbReference type="CDD" id="cd02440">
    <property type="entry name" value="AdoMet_MTases"/>
    <property type="match status" value="1"/>
</dbReference>
<protein>
    <submittedName>
        <fullName evidence="2">Class I SAM-dependent methyltransferase</fullName>
        <ecNumber evidence="2">2.1.1.-</ecNumber>
    </submittedName>
</protein>
<sequence>MKEILENKKAWNMLAKDHYETFKKKLGDPYQTLSEIILSELGNIKNQNIIHLQCNTGYDTILLARQGAKKVVGVDFSDQNILYANQLKNDFKVKEVEFIESDVLDLPKIHHDTYDMVFTSEGVLGWIPDIKQWAKVVYGLLKAGGYLYIHDAHPVFMTLDEEKLAESRVLEVKYPYFSNTYDVSDTIGGYASEQKQATNYFWSHKFSDIITALADAGLRIEYLHEYDLLCWDNGNMKEVKKGLFRYEDFAGKLPFSYSLRARK</sequence>
<dbReference type="InterPro" id="IPR029063">
    <property type="entry name" value="SAM-dependent_MTases_sf"/>
</dbReference>
<keyword evidence="2" id="KW-0808">Transferase</keyword>
<dbReference type="InterPro" id="IPR025714">
    <property type="entry name" value="Methyltranfer_dom"/>
</dbReference>
<evidence type="ECO:0000259" key="1">
    <source>
        <dbReference type="Pfam" id="PF13847"/>
    </source>
</evidence>
<dbReference type="EMBL" id="JASCXW010000010">
    <property type="protein sequence ID" value="MDI6452786.1"/>
    <property type="molecule type" value="Genomic_DNA"/>
</dbReference>
<feature type="domain" description="Methyltransferase" evidence="1">
    <location>
        <begin position="45"/>
        <end position="153"/>
    </location>
</feature>
<dbReference type="GO" id="GO:0008168">
    <property type="term" value="F:methyltransferase activity"/>
    <property type="evidence" value="ECO:0007669"/>
    <property type="project" value="UniProtKB-KW"/>
</dbReference>
<organism evidence="2 3">
    <name type="scientific">Peloplasma aerotolerans</name>
    <dbReference type="NCBI Taxonomy" id="3044389"/>
    <lineage>
        <taxon>Bacteria</taxon>
        <taxon>Bacillati</taxon>
        <taxon>Mycoplasmatota</taxon>
        <taxon>Mollicutes</taxon>
        <taxon>Acholeplasmatales</taxon>
        <taxon>Acholeplasmataceae</taxon>
        <taxon>Peloplasma</taxon>
    </lineage>
</organism>